<evidence type="ECO:0000256" key="7">
    <source>
        <dbReference type="SAM" id="SignalP"/>
    </source>
</evidence>
<keyword evidence="11" id="KW-1185">Reference proteome</keyword>
<evidence type="ECO:0000256" key="2">
    <source>
        <dbReference type="ARBA" id="ARBA00022670"/>
    </source>
</evidence>
<dbReference type="GO" id="GO:0006508">
    <property type="term" value="P:proteolysis"/>
    <property type="evidence" value="ECO:0007669"/>
    <property type="project" value="UniProtKB-KW"/>
</dbReference>
<dbReference type="InterPro" id="IPR000209">
    <property type="entry name" value="Peptidase_S8/S53_dom"/>
</dbReference>
<dbReference type="PANTHER" id="PTHR43806:SF11">
    <property type="entry name" value="CEREVISIN-RELATED"/>
    <property type="match status" value="1"/>
</dbReference>
<dbReference type="InterPro" id="IPR015500">
    <property type="entry name" value="Peptidase_S8_subtilisin-rel"/>
</dbReference>
<keyword evidence="4 5" id="KW-0720">Serine protease</keyword>
<protein>
    <submittedName>
        <fullName evidence="10">Subtilisin family serine protease</fullName>
    </submittedName>
</protein>
<dbReference type="SUPFAM" id="SSF54897">
    <property type="entry name" value="Protease propeptides/inhibitors"/>
    <property type="match status" value="1"/>
</dbReference>
<evidence type="ECO:0000259" key="9">
    <source>
        <dbReference type="Pfam" id="PF05922"/>
    </source>
</evidence>
<keyword evidence="2 5" id="KW-0645">Protease</keyword>
<dbReference type="PROSITE" id="PS00136">
    <property type="entry name" value="SUBTILASE_ASP"/>
    <property type="match status" value="1"/>
</dbReference>
<dbReference type="PROSITE" id="PS51892">
    <property type="entry name" value="SUBTILASE"/>
    <property type="match status" value="1"/>
</dbReference>
<feature type="active site" description="Charge relay system" evidence="5">
    <location>
        <position position="347"/>
    </location>
</feature>
<dbReference type="Proteomes" id="UP001240984">
    <property type="component" value="Unassembled WGS sequence"/>
</dbReference>
<proteinExistence type="inferred from homology"/>
<evidence type="ECO:0000256" key="6">
    <source>
        <dbReference type="RuleBase" id="RU003355"/>
    </source>
</evidence>
<keyword evidence="3 5" id="KW-0378">Hydrolase</keyword>
<keyword evidence="7" id="KW-0732">Signal</keyword>
<feature type="active site" description="Charge relay system" evidence="5">
    <location>
        <position position="153"/>
    </location>
</feature>
<dbReference type="PANTHER" id="PTHR43806">
    <property type="entry name" value="PEPTIDASE S8"/>
    <property type="match status" value="1"/>
</dbReference>
<evidence type="ECO:0000256" key="3">
    <source>
        <dbReference type="ARBA" id="ARBA00022801"/>
    </source>
</evidence>
<dbReference type="SUPFAM" id="SSF52743">
    <property type="entry name" value="Subtilisin-like"/>
    <property type="match status" value="1"/>
</dbReference>
<dbReference type="PRINTS" id="PR00723">
    <property type="entry name" value="SUBTILISIN"/>
</dbReference>
<dbReference type="InterPro" id="IPR050131">
    <property type="entry name" value="Peptidase_S8_subtilisin-like"/>
</dbReference>
<accession>A0ABT9MS82</accession>
<dbReference type="PROSITE" id="PS00137">
    <property type="entry name" value="SUBTILASE_HIS"/>
    <property type="match status" value="1"/>
</dbReference>
<feature type="active site" description="Charge relay system" evidence="5">
    <location>
        <position position="188"/>
    </location>
</feature>
<dbReference type="InterPro" id="IPR022398">
    <property type="entry name" value="Peptidase_S8_His-AS"/>
</dbReference>
<dbReference type="Gene3D" id="3.30.70.80">
    <property type="entry name" value="Peptidase S8 propeptide/proteinase inhibitor I9"/>
    <property type="match status" value="1"/>
</dbReference>
<dbReference type="InterPro" id="IPR036852">
    <property type="entry name" value="Peptidase_S8/S53_dom_sf"/>
</dbReference>
<dbReference type="InterPro" id="IPR010259">
    <property type="entry name" value="S8pro/Inhibitor_I9"/>
</dbReference>
<evidence type="ECO:0000256" key="5">
    <source>
        <dbReference type="PROSITE-ProRule" id="PRU01240"/>
    </source>
</evidence>
<feature type="domain" description="Peptidase S8/S53" evidence="8">
    <location>
        <begin position="144"/>
        <end position="383"/>
    </location>
</feature>
<evidence type="ECO:0000313" key="10">
    <source>
        <dbReference type="EMBL" id="MDP9794282.1"/>
    </source>
</evidence>
<gene>
    <name evidence="10" type="ORF">J2S43_002794</name>
</gene>
<evidence type="ECO:0000313" key="11">
    <source>
        <dbReference type="Proteomes" id="UP001240984"/>
    </source>
</evidence>
<name>A0ABT9MS82_9ACTN</name>
<dbReference type="Pfam" id="PF00082">
    <property type="entry name" value="Peptidase_S8"/>
    <property type="match status" value="1"/>
</dbReference>
<dbReference type="InterPro" id="IPR034193">
    <property type="entry name" value="PCSK9_ProteinaseK-like"/>
</dbReference>
<dbReference type="EMBL" id="JAUSRA010000001">
    <property type="protein sequence ID" value="MDP9794282.1"/>
    <property type="molecule type" value="Genomic_DNA"/>
</dbReference>
<organism evidence="10 11">
    <name type="scientific">Catenuloplanes nepalensis</name>
    <dbReference type="NCBI Taxonomy" id="587533"/>
    <lineage>
        <taxon>Bacteria</taxon>
        <taxon>Bacillati</taxon>
        <taxon>Actinomycetota</taxon>
        <taxon>Actinomycetes</taxon>
        <taxon>Micromonosporales</taxon>
        <taxon>Micromonosporaceae</taxon>
        <taxon>Catenuloplanes</taxon>
    </lineage>
</organism>
<dbReference type="InterPro" id="IPR023828">
    <property type="entry name" value="Peptidase_S8_Ser-AS"/>
</dbReference>
<dbReference type="PROSITE" id="PS00138">
    <property type="entry name" value="SUBTILASE_SER"/>
    <property type="match status" value="1"/>
</dbReference>
<sequence length="407" mass="41466">MRSMVSVVAAALLVAATGGAAQAAPAATGPVFAPAGAEVVEGQYIVALKATVGTASVASAASSVAKAYGGTVRRTFARTMTGFVVTATEEQAARLAADPRVARVEADAIVRGADTQWYPIWNLDRVDQRSTVLDDAYSYPAQAGEGVTAYIMDTGVRTTHTQFGTRASVGFDAIGDGWNGQDCNEQGHGTHVAGTVGGTTYGLAPKAKLVSVRVLGCNNTGTVSQIIAGVEWITQNAVRPAVVNMSLGGGESLLEENAIAASINAGITYVVAAGNSDLDACAYSPAGLASAITVGAMNTIGERATGWGSPDPGSNYGTCLDLFAPGESIKSAHNATDRATRALRGTSMASPHVAGAVALILSVYPSATPAQITTLLINNSTPNALRADTLRSSPNRLLFTPEIIPAP</sequence>
<dbReference type="CDD" id="cd04077">
    <property type="entry name" value="Peptidases_S8_PCSK9_ProteinaseK_like"/>
    <property type="match status" value="1"/>
</dbReference>
<evidence type="ECO:0000256" key="4">
    <source>
        <dbReference type="ARBA" id="ARBA00022825"/>
    </source>
</evidence>
<dbReference type="InterPro" id="IPR037045">
    <property type="entry name" value="S8pro/Inhibitor_I9_sf"/>
</dbReference>
<dbReference type="Gene3D" id="3.40.50.200">
    <property type="entry name" value="Peptidase S8/S53 domain"/>
    <property type="match status" value="1"/>
</dbReference>
<comment type="caution">
    <text evidence="10">The sequence shown here is derived from an EMBL/GenBank/DDBJ whole genome shotgun (WGS) entry which is preliminary data.</text>
</comment>
<evidence type="ECO:0000259" key="8">
    <source>
        <dbReference type="Pfam" id="PF00082"/>
    </source>
</evidence>
<dbReference type="GO" id="GO:0008233">
    <property type="term" value="F:peptidase activity"/>
    <property type="evidence" value="ECO:0007669"/>
    <property type="project" value="UniProtKB-KW"/>
</dbReference>
<feature type="signal peptide" evidence="7">
    <location>
        <begin position="1"/>
        <end position="23"/>
    </location>
</feature>
<dbReference type="InterPro" id="IPR023827">
    <property type="entry name" value="Peptidase_S8_Asp-AS"/>
</dbReference>
<feature type="domain" description="Inhibitor I9" evidence="9">
    <location>
        <begin position="43"/>
        <end position="111"/>
    </location>
</feature>
<comment type="similarity">
    <text evidence="1 5 6">Belongs to the peptidase S8 family.</text>
</comment>
<feature type="chain" id="PRO_5045370354" evidence="7">
    <location>
        <begin position="24"/>
        <end position="407"/>
    </location>
</feature>
<evidence type="ECO:0000256" key="1">
    <source>
        <dbReference type="ARBA" id="ARBA00011073"/>
    </source>
</evidence>
<dbReference type="Pfam" id="PF05922">
    <property type="entry name" value="Inhibitor_I9"/>
    <property type="match status" value="1"/>
</dbReference>
<reference evidence="10 11" key="1">
    <citation type="submission" date="2023-07" db="EMBL/GenBank/DDBJ databases">
        <title>Sequencing the genomes of 1000 actinobacteria strains.</title>
        <authorList>
            <person name="Klenk H.-P."/>
        </authorList>
    </citation>
    <scope>NUCLEOTIDE SEQUENCE [LARGE SCALE GENOMIC DNA]</scope>
    <source>
        <strain evidence="10 11">DSM 44710</strain>
    </source>
</reference>